<dbReference type="Proteomes" id="UP000530660">
    <property type="component" value="Unassembled WGS sequence"/>
</dbReference>
<evidence type="ECO:0000313" key="2">
    <source>
        <dbReference type="EMBL" id="KAF6002043.1"/>
    </source>
</evidence>
<gene>
    <name evidence="2" type="ORF">F1559_003780</name>
</gene>
<evidence type="ECO:0000313" key="3">
    <source>
        <dbReference type="Proteomes" id="UP000530660"/>
    </source>
</evidence>
<dbReference type="AlphaFoldDB" id="A0A7J7IG47"/>
<feature type="transmembrane region" description="Helical" evidence="1">
    <location>
        <begin position="144"/>
        <end position="163"/>
    </location>
</feature>
<dbReference type="EMBL" id="VWRR01000012">
    <property type="protein sequence ID" value="KAF6002043.1"/>
    <property type="molecule type" value="Genomic_DNA"/>
</dbReference>
<proteinExistence type="predicted"/>
<feature type="transmembrane region" description="Helical" evidence="1">
    <location>
        <begin position="54"/>
        <end position="76"/>
    </location>
</feature>
<feature type="transmembrane region" description="Helical" evidence="1">
    <location>
        <begin position="20"/>
        <end position="42"/>
    </location>
</feature>
<dbReference type="OrthoDB" id="31093at2759"/>
<keyword evidence="1" id="KW-1133">Transmembrane helix</keyword>
<name>A0A7J7IG47_9RHOD</name>
<keyword evidence="1" id="KW-0472">Membrane</keyword>
<accession>A0A7J7IG47</accession>
<reference evidence="2 3" key="1">
    <citation type="journal article" date="2020" name="J. Phycol.">
        <title>Comparative genome analysis reveals Cyanidiococcus gen. nov., a new extremophilic red algal genus sister to Cyanidioschyzon (Cyanidioschyzonaceae, Rhodophyta).</title>
        <authorList>
            <person name="Liu S.-L."/>
            <person name="Chiang Y.-R."/>
            <person name="Yoon H.S."/>
            <person name="Fu H.-Y."/>
        </authorList>
    </citation>
    <scope>NUCLEOTIDE SEQUENCE [LARGE SCALE GENOMIC DNA]</scope>
    <source>
        <strain evidence="2 3">THAL066</strain>
    </source>
</reference>
<feature type="transmembrane region" description="Helical" evidence="1">
    <location>
        <begin position="115"/>
        <end position="138"/>
    </location>
</feature>
<protein>
    <submittedName>
        <fullName evidence="2">Uncharacterized protein</fullName>
    </submittedName>
</protein>
<sequence>MLAFPVLSLVSWLRRTSHSIALYCIAMACALLVLLVGLVGTWHIPKAVTSIRPVAWWVHPIRASLAFLAVSSAVWLSREWPATAGIIAVWPAVFLTSMVALWWSHGDAFQASATFPMILGLWSPMLFCGLVCFFYPWFDVAFGCLFSWLMAVLLGTTPLTFYIRWRQSQTIFSPLPPVTELGSTPMEKTEP</sequence>
<evidence type="ECO:0000256" key="1">
    <source>
        <dbReference type="SAM" id="Phobius"/>
    </source>
</evidence>
<organism evidence="2 3">
    <name type="scientific">Cyanidiococcus yangmingshanensis</name>
    <dbReference type="NCBI Taxonomy" id="2690220"/>
    <lineage>
        <taxon>Eukaryota</taxon>
        <taxon>Rhodophyta</taxon>
        <taxon>Bangiophyceae</taxon>
        <taxon>Cyanidiales</taxon>
        <taxon>Cyanidiaceae</taxon>
        <taxon>Cyanidiococcus</taxon>
    </lineage>
</organism>
<keyword evidence="1" id="KW-0812">Transmembrane</keyword>
<keyword evidence="3" id="KW-1185">Reference proteome</keyword>
<comment type="caution">
    <text evidence="2">The sequence shown here is derived from an EMBL/GenBank/DDBJ whole genome shotgun (WGS) entry which is preliminary data.</text>
</comment>
<feature type="transmembrane region" description="Helical" evidence="1">
    <location>
        <begin position="82"/>
        <end position="103"/>
    </location>
</feature>